<accession>A0A9P4QGV6</accession>
<name>A0A9P4QGV6_9PLEO</name>
<organism evidence="7 8">
    <name type="scientific">Polyplosphaeria fusca</name>
    <dbReference type="NCBI Taxonomy" id="682080"/>
    <lineage>
        <taxon>Eukaryota</taxon>
        <taxon>Fungi</taxon>
        <taxon>Dikarya</taxon>
        <taxon>Ascomycota</taxon>
        <taxon>Pezizomycotina</taxon>
        <taxon>Dothideomycetes</taxon>
        <taxon>Pleosporomycetidae</taxon>
        <taxon>Pleosporales</taxon>
        <taxon>Tetraplosphaeriaceae</taxon>
        <taxon>Polyplosphaeria</taxon>
    </lineage>
</organism>
<feature type="compositionally biased region" description="Polar residues" evidence="5">
    <location>
        <begin position="328"/>
        <end position="338"/>
    </location>
</feature>
<dbReference type="AlphaFoldDB" id="A0A9P4QGV6"/>
<evidence type="ECO:0000256" key="6">
    <source>
        <dbReference type="SAM" id="Phobius"/>
    </source>
</evidence>
<keyword evidence="4 6" id="KW-0472">Membrane</keyword>
<proteinExistence type="predicted"/>
<feature type="transmembrane region" description="Helical" evidence="6">
    <location>
        <begin position="85"/>
        <end position="106"/>
    </location>
</feature>
<evidence type="ECO:0000313" key="7">
    <source>
        <dbReference type="EMBL" id="KAF2727037.1"/>
    </source>
</evidence>
<dbReference type="Proteomes" id="UP000799444">
    <property type="component" value="Unassembled WGS sequence"/>
</dbReference>
<evidence type="ECO:0000256" key="3">
    <source>
        <dbReference type="ARBA" id="ARBA00022989"/>
    </source>
</evidence>
<dbReference type="PANTHER" id="PTHR31465:SF9">
    <property type="entry name" value="SPHINGOID LONG-CHAIN BASE TRANSPORTER RSB1"/>
    <property type="match status" value="1"/>
</dbReference>
<dbReference type="InterPro" id="IPR007568">
    <property type="entry name" value="RTA1"/>
</dbReference>
<sequence length="352" mass="38921">MDAVLHTLIARKIDENGVNTTNLDLTTTNRTLIAMQRKYCKIGECPIEWATIQYRPTIAGNVIYLLAFIALLGVQLFYGIRKKTWTYLGALTVGLLLEIVGYIGRIMLNQNPFIMNNFLANLIPLTIAPALLTAGIYLCLGRVITAIGSENSRLRPKWYTYIFVGFDLLSLVLQAIGGGLAATARDSKGSQTGTNVMIGGLICQVISMGLFFCVWGDFALRTRRARLSGALARSQPPLYDDLRKTRAFQFFQWSLFIATILIFVRCIYRVAELWDGFSGHLANDEATFMVFEGPMIILAVTAMTAFHPGRVFDDLWVPAGQGVRSHSKLGSTPSSTELSEGALKNDTAYTHV</sequence>
<evidence type="ECO:0000256" key="2">
    <source>
        <dbReference type="ARBA" id="ARBA00022692"/>
    </source>
</evidence>
<feature type="transmembrane region" description="Helical" evidence="6">
    <location>
        <begin position="118"/>
        <end position="140"/>
    </location>
</feature>
<feature type="transmembrane region" description="Helical" evidence="6">
    <location>
        <begin position="286"/>
        <end position="306"/>
    </location>
</feature>
<dbReference type="GO" id="GO:0005886">
    <property type="term" value="C:plasma membrane"/>
    <property type="evidence" value="ECO:0007669"/>
    <property type="project" value="TreeGrafter"/>
</dbReference>
<evidence type="ECO:0000256" key="1">
    <source>
        <dbReference type="ARBA" id="ARBA00004141"/>
    </source>
</evidence>
<gene>
    <name evidence="7" type="ORF">EJ04DRAFT_582314</name>
</gene>
<dbReference type="EMBL" id="ML996361">
    <property type="protein sequence ID" value="KAF2727037.1"/>
    <property type="molecule type" value="Genomic_DNA"/>
</dbReference>
<dbReference type="PANTHER" id="PTHR31465">
    <property type="entry name" value="PROTEIN RTA1-RELATED"/>
    <property type="match status" value="1"/>
</dbReference>
<feature type="transmembrane region" description="Helical" evidence="6">
    <location>
        <begin position="196"/>
        <end position="218"/>
    </location>
</feature>
<evidence type="ECO:0000256" key="4">
    <source>
        <dbReference type="ARBA" id="ARBA00023136"/>
    </source>
</evidence>
<keyword evidence="8" id="KW-1185">Reference proteome</keyword>
<comment type="subcellular location">
    <subcellularLocation>
        <location evidence="1">Membrane</location>
        <topology evidence="1">Multi-pass membrane protein</topology>
    </subcellularLocation>
</comment>
<dbReference type="OrthoDB" id="4521223at2759"/>
<feature type="transmembrane region" description="Helical" evidence="6">
    <location>
        <begin position="58"/>
        <end position="78"/>
    </location>
</feature>
<feature type="transmembrane region" description="Helical" evidence="6">
    <location>
        <begin position="250"/>
        <end position="271"/>
    </location>
</feature>
<dbReference type="Pfam" id="PF04479">
    <property type="entry name" value="RTA1"/>
    <property type="match status" value="1"/>
</dbReference>
<keyword evidence="2 6" id="KW-0812">Transmembrane</keyword>
<protein>
    <submittedName>
        <fullName evidence="7">RTA1-domain-containing protein</fullName>
    </submittedName>
</protein>
<feature type="region of interest" description="Disordered" evidence="5">
    <location>
        <begin position="323"/>
        <end position="352"/>
    </location>
</feature>
<comment type="caution">
    <text evidence="7">The sequence shown here is derived from an EMBL/GenBank/DDBJ whole genome shotgun (WGS) entry which is preliminary data.</text>
</comment>
<keyword evidence="3 6" id="KW-1133">Transmembrane helix</keyword>
<dbReference type="GO" id="GO:0000324">
    <property type="term" value="C:fungal-type vacuole"/>
    <property type="evidence" value="ECO:0007669"/>
    <property type="project" value="TreeGrafter"/>
</dbReference>
<evidence type="ECO:0000256" key="5">
    <source>
        <dbReference type="SAM" id="MobiDB-lite"/>
    </source>
</evidence>
<reference evidence="7" key="1">
    <citation type="journal article" date="2020" name="Stud. Mycol.">
        <title>101 Dothideomycetes genomes: a test case for predicting lifestyles and emergence of pathogens.</title>
        <authorList>
            <person name="Haridas S."/>
            <person name="Albert R."/>
            <person name="Binder M."/>
            <person name="Bloem J."/>
            <person name="Labutti K."/>
            <person name="Salamov A."/>
            <person name="Andreopoulos B."/>
            <person name="Baker S."/>
            <person name="Barry K."/>
            <person name="Bills G."/>
            <person name="Bluhm B."/>
            <person name="Cannon C."/>
            <person name="Castanera R."/>
            <person name="Culley D."/>
            <person name="Daum C."/>
            <person name="Ezra D."/>
            <person name="Gonzalez J."/>
            <person name="Henrissat B."/>
            <person name="Kuo A."/>
            <person name="Liang C."/>
            <person name="Lipzen A."/>
            <person name="Lutzoni F."/>
            <person name="Magnuson J."/>
            <person name="Mondo S."/>
            <person name="Nolan M."/>
            <person name="Ohm R."/>
            <person name="Pangilinan J."/>
            <person name="Park H.-J."/>
            <person name="Ramirez L."/>
            <person name="Alfaro M."/>
            <person name="Sun H."/>
            <person name="Tritt A."/>
            <person name="Yoshinaga Y."/>
            <person name="Zwiers L.-H."/>
            <person name="Turgeon B."/>
            <person name="Goodwin S."/>
            <person name="Spatafora J."/>
            <person name="Crous P."/>
            <person name="Grigoriev I."/>
        </authorList>
    </citation>
    <scope>NUCLEOTIDE SEQUENCE</scope>
    <source>
        <strain evidence="7">CBS 125425</strain>
    </source>
</reference>
<evidence type="ECO:0000313" key="8">
    <source>
        <dbReference type="Proteomes" id="UP000799444"/>
    </source>
</evidence>
<feature type="transmembrane region" description="Helical" evidence="6">
    <location>
        <begin position="161"/>
        <end position="184"/>
    </location>
</feature>